<gene>
    <name evidence="2" type="ORF">R3P38DRAFT_1308453</name>
</gene>
<sequence>MVPELAEERARLVELEMQISEAERTLAALRLQESVARARLNAYKYPVLTLPDEIIAEMFLHFVPEYPKCSPAAGPRSPMRLTHICRLWREIALATPRLWRAMSLSLRSPFSLHNLWLNRAGSLPLAIYTTELKSDYSEPAPDIPELVPALLPYLPRCEYLRCRHQMRLSDFPIVESELPFLRHLDLHITDPPPRDIKLLDVPMLRSAVLDICATHGIVLPWTQLTTLSMHDITLDNCEDILRQASNLLECNLDLFVDEVASDVYMTNVLDSFTLPALSRLQIVEGDLGDYPISAITTFISRSGCKLQQLWITDANLDTARSYVAAFPSIEEVNVWEDNVPNPRPFHSL</sequence>
<dbReference type="Gene3D" id="1.20.1280.50">
    <property type="match status" value="1"/>
</dbReference>
<dbReference type="InterPro" id="IPR032675">
    <property type="entry name" value="LRR_dom_sf"/>
</dbReference>
<dbReference type="Proteomes" id="UP001362999">
    <property type="component" value="Unassembled WGS sequence"/>
</dbReference>
<feature type="coiled-coil region" evidence="1">
    <location>
        <begin position="5"/>
        <end position="32"/>
    </location>
</feature>
<dbReference type="SUPFAM" id="SSF52047">
    <property type="entry name" value="RNI-like"/>
    <property type="match status" value="1"/>
</dbReference>
<dbReference type="Gene3D" id="3.80.10.10">
    <property type="entry name" value="Ribonuclease Inhibitor"/>
    <property type="match status" value="1"/>
</dbReference>
<reference evidence="2 3" key="1">
    <citation type="journal article" date="2024" name="J Genomics">
        <title>Draft genome sequencing and assembly of Favolaschia claudopus CIRM-BRFM 2984 isolated from oak limbs.</title>
        <authorList>
            <person name="Navarro D."/>
            <person name="Drula E."/>
            <person name="Chaduli D."/>
            <person name="Cazenave R."/>
            <person name="Ahrendt S."/>
            <person name="Wang J."/>
            <person name="Lipzen A."/>
            <person name="Daum C."/>
            <person name="Barry K."/>
            <person name="Grigoriev I.V."/>
            <person name="Favel A."/>
            <person name="Rosso M.N."/>
            <person name="Martin F."/>
        </authorList>
    </citation>
    <scope>NUCLEOTIDE SEQUENCE [LARGE SCALE GENOMIC DNA]</scope>
    <source>
        <strain evidence="2 3">CIRM-BRFM 2984</strain>
    </source>
</reference>
<evidence type="ECO:0000256" key="1">
    <source>
        <dbReference type="SAM" id="Coils"/>
    </source>
</evidence>
<keyword evidence="1" id="KW-0175">Coiled coil</keyword>
<dbReference type="EMBL" id="JAWWNJ010000047">
    <property type="protein sequence ID" value="KAK7017599.1"/>
    <property type="molecule type" value="Genomic_DNA"/>
</dbReference>
<keyword evidence="3" id="KW-1185">Reference proteome</keyword>
<dbReference type="AlphaFoldDB" id="A0AAW0AVJ2"/>
<protein>
    <submittedName>
        <fullName evidence="2">F-box domain-containing protein</fullName>
    </submittedName>
</protein>
<comment type="caution">
    <text evidence="2">The sequence shown here is derived from an EMBL/GenBank/DDBJ whole genome shotgun (WGS) entry which is preliminary data.</text>
</comment>
<organism evidence="2 3">
    <name type="scientific">Favolaschia claudopus</name>
    <dbReference type="NCBI Taxonomy" id="2862362"/>
    <lineage>
        <taxon>Eukaryota</taxon>
        <taxon>Fungi</taxon>
        <taxon>Dikarya</taxon>
        <taxon>Basidiomycota</taxon>
        <taxon>Agaricomycotina</taxon>
        <taxon>Agaricomycetes</taxon>
        <taxon>Agaricomycetidae</taxon>
        <taxon>Agaricales</taxon>
        <taxon>Marasmiineae</taxon>
        <taxon>Mycenaceae</taxon>
        <taxon>Favolaschia</taxon>
    </lineage>
</organism>
<proteinExistence type="predicted"/>
<name>A0AAW0AVJ2_9AGAR</name>
<accession>A0AAW0AVJ2</accession>
<evidence type="ECO:0000313" key="3">
    <source>
        <dbReference type="Proteomes" id="UP001362999"/>
    </source>
</evidence>
<evidence type="ECO:0000313" key="2">
    <source>
        <dbReference type="EMBL" id="KAK7017599.1"/>
    </source>
</evidence>